<dbReference type="KEGG" id="ibu:IB211_00611"/>
<evidence type="ECO:0000313" key="2">
    <source>
        <dbReference type="EMBL" id="ALP93006.1"/>
    </source>
</evidence>
<proteinExistence type="predicted"/>
<dbReference type="EMBL" id="CP011307">
    <property type="protein sequence ID" value="ALP93006.1"/>
    <property type="molecule type" value="Genomic_DNA"/>
</dbReference>
<name>A0A0S2W0X2_9FIRM</name>
<dbReference type="InterPro" id="IPR023606">
    <property type="entry name" value="CoA-Trfase_III_dom_1_sf"/>
</dbReference>
<dbReference type="PANTHER" id="PTHR48207">
    <property type="entry name" value="SUCCINATE--HYDROXYMETHYLGLUTARATE COA-TRANSFERASE"/>
    <property type="match status" value="1"/>
</dbReference>
<sequence>MVKKCLEGLRVLELSQFISAPYAGQMLADLGADVIKVELPGEGKGDIARKYDPMYKEMSLYFASYNRNKRFLTLNLKTPEGQEIFRDLVRRSDVVLDNFRPGVMEKMNLGYEQLKEVNPGIIMASLSGFGQTGPNVHRQALDMSIQALSGFMDVTGFQDGPPTKGGPVLSDFIAGLYLAVGILAAYAYRQRTGMGQYIDIALFDTMFVLMENYPAIYRMSGEVPVRSGNGRPFSAPVGTYQAKDGKWLQISGTAEAHFEKLTVLIGHPEYIGQEGMVGAAARKKYHDKQLDADINKWLSQYTVKEAAALLDECGIPNAIVQTAEEVFNDPQVAAREMLICPRETVLDDIPVIGNPIKMSETPAEYRRGACAAGYDSKEILEELLERDEAQIAQLKEHKII</sequence>
<gene>
    <name evidence="2" type="ORF">IB211_00611</name>
</gene>
<reference evidence="3" key="2">
    <citation type="submission" date="2015-04" db="EMBL/GenBank/DDBJ databases">
        <title>A butyrogenic pathway from the amino acid lysine in a human gut commensal.</title>
        <authorList>
            <person name="de Vos W.M."/>
            <person name="Bui N.T.P."/>
            <person name="Plugge C.M."/>
            <person name="Ritari J."/>
        </authorList>
    </citation>
    <scope>NUCLEOTIDE SEQUENCE [LARGE SCALE GENOMIC DNA]</scope>
    <source>
        <strain evidence="3">AF211</strain>
    </source>
</reference>
<dbReference type="InterPro" id="IPR050483">
    <property type="entry name" value="CoA-transferase_III_domain"/>
</dbReference>
<dbReference type="PANTHER" id="PTHR48207:SF3">
    <property type="entry name" value="SUCCINATE--HYDROXYMETHYLGLUTARATE COA-TRANSFERASE"/>
    <property type="match status" value="1"/>
</dbReference>
<dbReference type="SUPFAM" id="SSF89796">
    <property type="entry name" value="CoA-transferase family III (CaiB/BaiF)"/>
    <property type="match status" value="1"/>
</dbReference>
<dbReference type="Proteomes" id="UP000064844">
    <property type="component" value="Chromosome"/>
</dbReference>
<dbReference type="Pfam" id="PF02515">
    <property type="entry name" value="CoA_transf_3"/>
    <property type="match status" value="1"/>
</dbReference>
<dbReference type="InterPro" id="IPR044855">
    <property type="entry name" value="CoA-Trfase_III_dom3_sf"/>
</dbReference>
<dbReference type="eggNOG" id="COG1804">
    <property type="taxonomic scope" value="Bacteria"/>
</dbReference>
<dbReference type="AlphaFoldDB" id="A0A0S2W0X2"/>
<dbReference type="Gene3D" id="3.30.1540.10">
    <property type="entry name" value="formyl-coa transferase, domain 3"/>
    <property type="match status" value="1"/>
</dbReference>
<evidence type="ECO:0000256" key="1">
    <source>
        <dbReference type="ARBA" id="ARBA00022679"/>
    </source>
</evidence>
<organism evidence="2 3">
    <name type="scientific">Intestinimonas butyriciproducens</name>
    <dbReference type="NCBI Taxonomy" id="1297617"/>
    <lineage>
        <taxon>Bacteria</taxon>
        <taxon>Bacillati</taxon>
        <taxon>Bacillota</taxon>
        <taxon>Clostridia</taxon>
        <taxon>Eubacteriales</taxon>
        <taxon>Intestinimonas</taxon>
    </lineage>
</organism>
<dbReference type="Gene3D" id="3.40.50.10540">
    <property type="entry name" value="Crotonobetainyl-coa:carnitine coa-transferase, domain 1"/>
    <property type="match status" value="1"/>
</dbReference>
<reference evidence="2 3" key="1">
    <citation type="journal article" date="2015" name="Nat. Commun.">
        <title>Production of butyrate from lysine and the Amadori product fructoselysine by a human gut commensal.</title>
        <authorList>
            <person name="Bui T.P."/>
            <person name="Ritari J."/>
            <person name="Boeren S."/>
            <person name="de Waard P."/>
            <person name="Plugge C.M."/>
            <person name="de Vos W.M."/>
        </authorList>
    </citation>
    <scope>NUCLEOTIDE SEQUENCE [LARGE SCALE GENOMIC DNA]</scope>
    <source>
        <strain evidence="2 3">AF211</strain>
    </source>
</reference>
<dbReference type="InterPro" id="IPR003673">
    <property type="entry name" value="CoA-Trfase_fam_III"/>
</dbReference>
<evidence type="ECO:0000313" key="3">
    <source>
        <dbReference type="Proteomes" id="UP000064844"/>
    </source>
</evidence>
<dbReference type="GO" id="GO:0008410">
    <property type="term" value="F:CoA-transferase activity"/>
    <property type="evidence" value="ECO:0007669"/>
    <property type="project" value="TreeGrafter"/>
</dbReference>
<accession>A0A0S2W0X2</accession>
<keyword evidence="1" id="KW-0808">Transferase</keyword>
<keyword evidence="3" id="KW-1185">Reference proteome</keyword>
<protein>
    <submittedName>
        <fullName evidence="2">CAIB/BAIF family protein</fullName>
    </submittedName>
</protein>
<dbReference type="STRING" id="1297617.IB211_00611"/>